<evidence type="ECO:0000256" key="1">
    <source>
        <dbReference type="SAM" id="MobiDB-lite"/>
    </source>
</evidence>
<keyword evidence="3" id="KW-1185">Reference proteome</keyword>
<name>A0AAV9FJU2_ACOCL</name>
<protein>
    <submittedName>
        <fullName evidence="2">Uncharacterized protein</fullName>
    </submittedName>
</protein>
<gene>
    <name evidence="2" type="ORF">QJS10_CPA01g00341</name>
</gene>
<evidence type="ECO:0000313" key="2">
    <source>
        <dbReference type="EMBL" id="KAK1325811.1"/>
    </source>
</evidence>
<evidence type="ECO:0000313" key="3">
    <source>
        <dbReference type="Proteomes" id="UP001180020"/>
    </source>
</evidence>
<reference evidence="2" key="1">
    <citation type="journal article" date="2023" name="Nat. Commun.">
        <title>Diploid and tetraploid genomes of Acorus and the evolution of monocots.</title>
        <authorList>
            <person name="Ma L."/>
            <person name="Liu K.W."/>
            <person name="Li Z."/>
            <person name="Hsiao Y.Y."/>
            <person name="Qi Y."/>
            <person name="Fu T."/>
            <person name="Tang G.D."/>
            <person name="Zhang D."/>
            <person name="Sun W.H."/>
            <person name="Liu D.K."/>
            <person name="Li Y."/>
            <person name="Chen G.Z."/>
            <person name="Liu X.D."/>
            <person name="Liao X.Y."/>
            <person name="Jiang Y.T."/>
            <person name="Yu X."/>
            <person name="Hao Y."/>
            <person name="Huang J."/>
            <person name="Zhao X.W."/>
            <person name="Ke S."/>
            <person name="Chen Y.Y."/>
            <person name="Wu W.L."/>
            <person name="Hsu J.L."/>
            <person name="Lin Y.F."/>
            <person name="Huang M.D."/>
            <person name="Li C.Y."/>
            <person name="Huang L."/>
            <person name="Wang Z.W."/>
            <person name="Zhao X."/>
            <person name="Zhong W.Y."/>
            <person name="Peng D.H."/>
            <person name="Ahmad S."/>
            <person name="Lan S."/>
            <person name="Zhang J.S."/>
            <person name="Tsai W.C."/>
            <person name="Van de Peer Y."/>
            <person name="Liu Z.J."/>
        </authorList>
    </citation>
    <scope>NUCLEOTIDE SEQUENCE</scope>
    <source>
        <strain evidence="2">CP</strain>
    </source>
</reference>
<dbReference type="Proteomes" id="UP001180020">
    <property type="component" value="Unassembled WGS sequence"/>
</dbReference>
<proteinExistence type="predicted"/>
<dbReference type="PANTHER" id="PTHR33872:SF7">
    <property type="entry name" value="OSJNBA0084K11.10-LIKE PROTEIN"/>
    <property type="match status" value="1"/>
</dbReference>
<feature type="region of interest" description="Disordered" evidence="1">
    <location>
        <begin position="1"/>
        <end position="24"/>
    </location>
</feature>
<dbReference type="AlphaFoldDB" id="A0AAV9FJU2"/>
<feature type="compositionally biased region" description="Pro residues" evidence="1">
    <location>
        <begin position="12"/>
        <end position="23"/>
    </location>
</feature>
<reference evidence="2" key="2">
    <citation type="submission" date="2023-06" db="EMBL/GenBank/DDBJ databases">
        <authorList>
            <person name="Ma L."/>
            <person name="Liu K.-W."/>
            <person name="Li Z."/>
            <person name="Hsiao Y.-Y."/>
            <person name="Qi Y."/>
            <person name="Fu T."/>
            <person name="Tang G."/>
            <person name="Zhang D."/>
            <person name="Sun W.-H."/>
            <person name="Liu D.-K."/>
            <person name="Li Y."/>
            <person name="Chen G.-Z."/>
            <person name="Liu X.-D."/>
            <person name="Liao X.-Y."/>
            <person name="Jiang Y.-T."/>
            <person name="Yu X."/>
            <person name="Hao Y."/>
            <person name="Huang J."/>
            <person name="Zhao X.-W."/>
            <person name="Ke S."/>
            <person name="Chen Y.-Y."/>
            <person name="Wu W.-L."/>
            <person name="Hsu J.-L."/>
            <person name="Lin Y.-F."/>
            <person name="Huang M.-D."/>
            <person name="Li C.-Y."/>
            <person name="Huang L."/>
            <person name="Wang Z.-W."/>
            <person name="Zhao X."/>
            <person name="Zhong W.-Y."/>
            <person name="Peng D.-H."/>
            <person name="Ahmad S."/>
            <person name="Lan S."/>
            <person name="Zhang J.-S."/>
            <person name="Tsai W.-C."/>
            <person name="Van De Peer Y."/>
            <person name="Liu Z.-J."/>
        </authorList>
    </citation>
    <scope>NUCLEOTIDE SEQUENCE</scope>
    <source>
        <strain evidence="2">CP</strain>
        <tissue evidence="2">Leaves</tissue>
    </source>
</reference>
<organism evidence="2 3">
    <name type="scientific">Acorus calamus</name>
    <name type="common">Sweet flag</name>
    <dbReference type="NCBI Taxonomy" id="4465"/>
    <lineage>
        <taxon>Eukaryota</taxon>
        <taxon>Viridiplantae</taxon>
        <taxon>Streptophyta</taxon>
        <taxon>Embryophyta</taxon>
        <taxon>Tracheophyta</taxon>
        <taxon>Spermatophyta</taxon>
        <taxon>Magnoliopsida</taxon>
        <taxon>Liliopsida</taxon>
        <taxon>Acoraceae</taxon>
        <taxon>Acorus</taxon>
    </lineage>
</organism>
<dbReference type="EMBL" id="JAUJYO010000001">
    <property type="protein sequence ID" value="KAK1325811.1"/>
    <property type="molecule type" value="Genomic_DNA"/>
</dbReference>
<dbReference type="PANTHER" id="PTHR33872">
    <property type="entry name" value="DNA POLYMERASE EPSILON CATALYTIC SUBUNIT A"/>
    <property type="match status" value="1"/>
</dbReference>
<comment type="caution">
    <text evidence="2">The sequence shown here is derived from an EMBL/GenBank/DDBJ whole genome shotgun (WGS) entry which is preliminary data.</text>
</comment>
<accession>A0AAV9FJU2</accession>
<feature type="region of interest" description="Disordered" evidence="1">
    <location>
        <begin position="76"/>
        <end position="101"/>
    </location>
</feature>
<sequence length="159" mass="18059">MDELTMITVKSAPPPPPPPPPPQKAVVIESVTRAEIERFWRKKRMIEEDHLSAAIKAAARIRARKLTEEDYRRFLESLERDGEKGEDGDGDGDGDKDDVKMEQRVGIKDWWTKSKYAYLNQPSVQSMDPSSKRRSTYIPNSCLHTATDPPKPFSCLGVF</sequence>
<feature type="compositionally biased region" description="Basic and acidic residues" evidence="1">
    <location>
        <begin position="76"/>
        <end position="87"/>
    </location>
</feature>
<feature type="region of interest" description="Disordered" evidence="1">
    <location>
        <begin position="122"/>
        <end position="151"/>
    </location>
</feature>
<dbReference type="SUPFAM" id="SSF101447">
    <property type="entry name" value="Formin homology 2 domain (FH2 domain)"/>
    <property type="match status" value="1"/>
</dbReference>